<dbReference type="SUPFAM" id="SSF52540">
    <property type="entry name" value="P-loop containing nucleoside triphosphate hydrolases"/>
    <property type="match status" value="1"/>
</dbReference>
<name>A0A846QT40_9BACT</name>
<gene>
    <name evidence="5" type="ORF">GGQ74_002298</name>
</gene>
<evidence type="ECO:0000256" key="2">
    <source>
        <dbReference type="ARBA" id="ARBA00022741"/>
    </source>
</evidence>
<dbReference type="PROSITE" id="PS00211">
    <property type="entry name" value="ABC_TRANSPORTER_1"/>
    <property type="match status" value="1"/>
</dbReference>
<dbReference type="PROSITE" id="PS50893">
    <property type="entry name" value="ABC_TRANSPORTER_2"/>
    <property type="match status" value="1"/>
</dbReference>
<dbReference type="Gene3D" id="3.40.50.300">
    <property type="entry name" value="P-loop containing nucleotide triphosphate hydrolases"/>
    <property type="match status" value="1"/>
</dbReference>
<proteinExistence type="predicted"/>
<dbReference type="InterPro" id="IPR017871">
    <property type="entry name" value="ABC_transporter-like_CS"/>
</dbReference>
<keyword evidence="3 5" id="KW-0067">ATP-binding</keyword>
<dbReference type="InterPro" id="IPR003439">
    <property type="entry name" value="ABC_transporter-like_ATP-bd"/>
</dbReference>
<dbReference type="AlphaFoldDB" id="A0A846QT40"/>
<feature type="domain" description="ABC transporter" evidence="4">
    <location>
        <begin position="5"/>
        <end position="241"/>
    </location>
</feature>
<dbReference type="Pfam" id="PF00005">
    <property type="entry name" value="ABC_tran"/>
    <property type="match status" value="1"/>
</dbReference>
<sequence>MKPIIQCEGLRKSFGEQTVLDGLDITLRPDSVSVIIGRSGGGKSVLLKHIIGLMRPDSGRVLVNGQDITALSERELVAARRQFGLLFQEGALFDSMNVAENVAFPLVEHSGLSRREIADIVDAKLAAVGLSGAGHKMPAELSGGMRKRVGLARAIALDPKIVLFDEPTSGLDPVMSAAINDLILRTRGEFGATCVVISHDIPATMAIADEIFMLYNGRIIASGSPDEIRASDDPVVRQFIEGRADGPIGLA</sequence>
<dbReference type="Proteomes" id="UP000580856">
    <property type="component" value="Unassembled WGS sequence"/>
</dbReference>
<comment type="caution">
    <text evidence="5">The sequence shown here is derived from an EMBL/GenBank/DDBJ whole genome shotgun (WGS) entry which is preliminary data.</text>
</comment>
<keyword evidence="1" id="KW-0813">Transport</keyword>
<dbReference type="InterPro" id="IPR003593">
    <property type="entry name" value="AAA+_ATPase"/>
</dbReference>
<dbReference type="GO" id="GO:0005524">
    <property type="term" value="F:ATP binding"/>
    <property type="evidence" value="ECO:0007669"/>
    <property type="project" value="UniProtKB-KW"/>
</dbReference>
<evidence type="ECO:0000313" key="5">
    <source>
        <dbReference type="EMBL" id="NJB68625.1"/>
    </source>
</evidence>
<keyword evidence="2" id="KW-0547">Nucleotide-binding</keyword>
<evidence type="ECO:0000256" key="1">
    <source>
        <dbReference type="ARBA" id="ARBA00022448"/>
    </source>
</evidence>
<dbReference type="InterPro" id="IPR027417">
    <property type="entry name" value="P-loop_NTPase"/>
</dbReference>
<dbReference type="SMART" id="SM00382">
    <property type="entry name" value="AAA"/>
    <property type="match status" value="1"/>
</dbReference>
<dbReference type="EMBL" id="JAATJA010000002">
    <property type="protein sequence ID" value="NJB68625.1"/>
    <property type="molecule type" value="Genomic_DNA"/>
</dbReference>
<dbReference type="CDD" id="cd03261">
    <property type="entry name" value="ABC_Org_Solvent_Resistant"/>
    <property type="match status" value="1"/>
</dbReference>
<dbReference type="RefSeq" id="WP_209280162.1">
    <property type="nucleotide sequence ID" value="NZ_JAATJA010000002.1"/>
</dbReference>
<dbReference type="PANTHER" id="PTHR43023:SF6">
    <property type="entry name" value="INTERMEMBRANE PHOSPHOLIPID TRANSPORT SYSTEM ATP-BINDING PROTEIN MLAF"/>
    <property type="match status" value="1"/>
</dbReference>
<accession>A0A846QT40</accession>
<evidence type="ECO:0000313" key="6">
    <source>
        <dbReference type="Proteomes" id="UP000580856"/>
    </source>
</evidence>
<evidence type="ECO:0000259" key="4">
    <source>
        <dbReference type="PROSITE" id="PS50893"/>
    </source>
</evidence>
<dbReference type="PANTHER" id="PTHR43023">
    <property type="entry name" value="PROTEIN TRIGALACTOSYLDIACYLGLYCEROL 3, CHLOROPLASTIC"/>
    <property type="match status" value="1"/>
</dbReference>
<dbReference type="GO" id="GO:0016887">
    <property type="term" value="F:ATP hydrolysis activity"/>
    <property type="evidence" value="ECO:0007669"/>
    <property type="project" value="InterPro"/>
</dbReference>
<keyword evidence="6" id="KW-1185">Reference proteome</keyword>
<reference evidence="5 6" key="1">
    <citation type="submission" date="2020-03" db="EMBL/GenBank/DDBJ databases">
        <title>Genomic Encyclopedia of Type Strains, Phase IV (KMG-IV): sequencing the most valuable type-strain genomes for metagenomic binning, comparative biology and taxonomic classification.</title>
        <authorList>
            <person name="Goeker M."/>
        </authorList>
    </citation>
    <scope>NUCLEOTIDE SEQUENCE [LARGE SCALE GENOMIC DNA]</scope>
    <source>
        <strain evidence="5 6">DSM 24233</strain>
    </source>
</reference>
<protein>
    <submittedName>
        <fullName evidence="5">Phospholipid/cholesterol/gamma-HCH transport system ATP-binding protein</fullName>
    </submittedName>
</protein>
<organism evidence="5 6">
    <name type="scientific">Desulfobaculum xiamenense</name>
    <dbReference type="NCBI Taxonomy" id="995050"/>
    <lineage>
        <taxon>Bacteria</taxon>
        <taxon>Pseudomonadati</taxon>
        <taxon>Thermodesulfobacteriota</taxon>
        <taxon>Desulfovibrionia</taxon>
        <taxon>Desulfovibrionales</taxon>
        <taxon>Desulfovibrionaceae</taxon>
        <taxon>Desulfobaculum</taxon>
    </lineage>
</organism>
<evidence type="ECO:0000256" key="3">
    <source>
        <dbReference type="ARBA" id="ARBA00022840"/>
    </source>
</evidence>